<organism evidence="2 3">
    <name type="scientific">Hibiscus sabdariffa</name>
    <name type="common">roselle</name>
    <dbReference type="NCBI Taxonomy" id="183260"/>
    <lineage>
        <taxon>Eukaryota</taxon>
        <taxon>Viridiplantae</taxon>
        <taxon>Streptophyta</taxon>
        <taxon>Embryophyta</taxon>
        <taxon>Tracheophyta</taxon>
        <taxon>Spermatophyta</taxon>
        <taxon>Magnoliopsida</taxon>
        <taxon>eudicotyledons</taxon>
        <taxon>Gunneridae</taxon>
        <taxon>Pentapetalae</taxon>
        <taxon>rosids</taxon>
        <taxon>malvids</taxon>
        <taxon>Malvales</taxon>
        <taxon>Malvaceae</taxon>
        <taxon>Malvoideae</taxon>
        <taxon>Hibiscus</taxon>
    </lineage>
</organism>
<gene>
    <name evidence="2" type="ORF">V6N12_063928</name>
</gene>
<dbReference type="EMBL" id="JBBPBM010000356">
    <property type="protein sequence ID" value="KAK8496668.1"/>
    <property type="molecule type" value="Genomic_DNA"/>
</dbReference>
<dbReference type="Proteomes" id="UP001472677">
    <property type="component" value="Unassembled WGS sequence"/>
</dbReference>
<protein>
    <submittedName>
        <fullName evidence="2">Uncharacterized protein</fullName>
    </submittedName>
</protein>
<keyword evidence="3" id="KW-1185">Reference proteome</keyword>
<feature type="compositionally biased region" description="Basic and acidic residues" evidence="1">
    <location>
        <begin position="74"/>
        <end position="85"/>
    </location>
</feature>
<accession>A0ABR2ARM4</accession>
<feature type="region of interest" description="Disordered" evidence="1">
    <location>
        <begin position="57"/>
        <end position="95"/>
    </location>
</feature>
<proteinExistence type="predicted"/>
<evidence type="ECO:0000313" key="3">
    <source>
        <dbReference type="Proteomes" id="UP001472677"/>
    </source>
</evidence>
<comment type="caution">
    <text evidence="2">The sequence shown here is derived from an EMBL/GenBank/DDBJ whole genome shotgun (WGS) entry which is preliminary data.</text>
</comment>
<evidence type="ECO:0000313" key="2">
    <source>
        <dbReference type="EMBL" id="KAK8496668.1"/>
    </source>
</evidence>
<reference evidence="2 3" key="1">
    <citation type="journal article" date="2024" name="G3 (Bethesda)">
        <title>Genome assembly of Hibiscus sabdariffa L. provides insights into metabolisms of medicinal natural products.</title>
        <authorList>
            <person name="Kim T."/>
        </authorList>
    </citation>
    <scope>NUCLEOTIDE SEQUENCE [LARGE SCALE GENOMIC DNA]</scope>
    <source>
        <strain evidence="2">TK-2024</strain>
        <tissue evidence="2">Old leaves</tissue>
    </source>
</reference>
<name>A0ABR2ARM4_9ROSI</name>
<sequence>MKNICQQISLYKTPPTTQQKCYQKGDLNPHNSSIQAKTQISMGASASFFCCFSGSKVASEEDDRIPPTSTPAKARNEDKPKENSRKKSPPIPVNYFPIGARLNLL</sequence>
<evidence type="ECO:0000256" key="1">
    <source>
        <dbReference type="SAM" id="MobiDB-lite"/>
    </source>
</evidence>